<proteinExistence type="inferred from homology"/>
<keyword evidence="4" id="KW-0297">G-protein coupled receptor</keyword>
<dbReference type="EMBL" id="JBJJXI010000011">
    <property type="protein sequence ID" value="KAL3407361.1"/>
    <property type="molecule type" value="Genomic_DNA"/>
</dbReference>
<comment type="similarity">
    <text evidence="2">Belongs to the G-protein coupled receptor 2 family. Mth subfamily.</text>
</comment>
<evidence type="ECO:0000313" key="10">
    <source>
        <dbReference type="Proteomes" id="UP001627154"/>
    </source>
</evidence>
<evidence type="ECO:0000256" key="5">
    <source>
        <dbReference type="ARBA" id="ARBA00023170"/>
    </source>
</evidence>
<keyword evidence="10" id="KW-1185">Reference proteome</keyword>
<gene>
    <name evidence="9" type="ORF">TKK_000615</name>
</gene>
<protein>
    <recommendedName>
        <fullName evidence="11">G-protein coupled receptors family 1 profile domain-containing protein</fullName>
    </recommendedName>
</protein>
<keyword evidence="7" id="KW-0812">Transmembrane</keyword>
<keyword evidence="7" id="KW-0472">Membrane</keyword>
<name>A0ABD2XPG4_9HYME</name>
<keyword evidence="3 8" id="KW-0732">Signal</keyword>
<dbReference type="Gene3D" id="2.170.180.11">
    <property type="entry name" value="Methuselah ectodomain, domain 2"/>
    <property type="match status" value="1"/>
</dbReference>
<evidence type="ECO:0000256" key="7">
    <source>
        <dbReference type="SAM" id="Phobius"/>
    </source>
</evidence>
<evidence type="ECO:0000256" key="8">
    <source>
        <dbReference type="SAM" id="SignalP"/>
    </source>
</evidence>
<dbReference type="Proteomes" id="UP001627154">
    <property type="component" value="Unassembled WGS sequence"/>
</dbReference>
<dbReference type="PANTHER" id="PTHR46953:SF1">
    <property type="entry name" value="G-PROTEIN COUPLED RECEPTOR MTH-LIKE 1-RELATED"/>
    <property type="match status" value="1"/>
</dbReference>
<dbReference type="AlphaFoldDB" id="A0ABD2XPG4"/>
<dbReference type="InterPro" id="IPR052808">
    <property type="entry name" value="GPCR_Mth-like"/>
</dbReference>
<comment type="caution">
    <text evidence="9">The sequence shown here is derived from an EMBL/GenBank/DDBJ whole genome shotgun (WGS) entry which is preliminary data.</text>
</comment>
<evidence type="ECO:0008006" key="11">
    <source>
        <dbReference type="Google" id="ProtNLM"/>
    </source>
</evidence>
<dbReference type="GO" id="GO:0004930">
    <property type="term" value="F:G protein-coupled receptor activity"/>
    <property type="evidence" value="ECO:0007669"/>
    <property type="project" value="UniProtKB-KW"/>
</dbReference>
<evidence type="ECO:0000256" key="3">
    <source>
        <dbReference type="ARBA" id="ARBA00022729"/>
    </source>
</evidence>
<reference evidence="9 10" key="1">
    <citation type="journal article" date="2024" name="bioRxiv">
        <title>A reference genome for Trichogramma kaykai: A tiny desert-dwelling parasitoid wasp with competing sex-ratio distorters.</title>
        <authorList>
            <person name="Culotta J."/>
            <person name="Lindsey A.R."/>
        </authorList>
    </citation>
    <scope>NUCLEOTIDE SEQUENCE [LARGE SCALE GENOMIC DNA]</scope>
    <source>
        <strain evidence="9 10">KSX58</strain>
    </source>
</reference>
<evidence type="ECO:0000313" key="9">
    <source>
        <dbReference type="EMBL" id="KAL3407361.1"/>
    </source>
</evidence>
<evidence type="ECO:0000256" key="6">
    <source>
        <dbReference type="ARBA" id="ARBA00023224"/>
    </source>
</evidence>
<feature type="chain" id="PRO_5044741589" description="G-protein coupled receptors family 1 profile domain-containing protein" evidence="8">
    <location>
        <begin position="20"/>
        <end position="411"/>
    </location>
</feature>
<keyword evidence="5" id="KW-0675">Receptor</keyword>
<feature type="transmembrane region" description="Helical" evidence="7">
    <location>
        <begin position="300"/>
        <end position="322"/>
    </location>
</feature>
<accession>A0ABD2XPG4</accession>
<feature type="signal peptide" evidence="8">
    <location>
        <begin position="1"/>
        <end position="19"/>
    </location>
</feature>
<comment type="subcellular location">
    <subcellularLocation>
        <location evidence="1">Membrane</location>
        <topology evidence="1">Multi-pass membrane protein</topology>
    </subcellularLocation>
</comment>
<evidence type="ECO:0000256" key="2">
    <source>
        <dbReference type="ARBA" id="ARBA00008979"/>
    </source>
</evidence>
<keyword evidence="7" id="KW-1133">Transmembrane helix</keyword>
<organism evidence="9 10">
    <name type="scientific">Trichogramma kaykai</name>
    <dbReference type="NCBI Taxonomy" id="54128"/>
    <lineage>
        <taxon>Eukaryota</taxon>
        <taxon>Metazoa</taxon>
        <taxon>Ecdysozoa</taxon>
        <taxon>Arthropoda</taxon>
        <taxon>Hexapoda</taxon>
        <taxon>Insecta</taxon>
        <taxon>Pterygota</taxon>
        <taxon>Neoptera</taxon>
        <taxon>Endopterygota</taxon>
        <taxon>Hymenoptera</taxon>
        <taxon>Apocrita</taxon>
        <taxon>Proctotrupomorpha</taxon>
        <taxon>Chalcidoidea</taxon>
        <taxon>Trichogrammatidae</taxon>
        <taxon>Trichogramma</taxon>
    </lineage>
</organism>
<keyword evidence="6" id="KW-0807">Transducer</keyword>
<sequence>MAGIWLIVLLVQFFGENRAAEVNDSATSEQLLQIKRCCRFGEDLEAVSKASSGETHRCVPTSTSDVEALRFGDIYSPEINNFLSEPPAHWRVLENARPICPEPQMHLRYIPRNQFNPYVVFVSGDVLIEASSDVILSLEQFCLGSKALLACLPRNNDSLQAASTIMPQIRKCCGELAAYNTEKNSCVETGDKVTLEDEQILLLNSNENNGKVAAAMKMVSGSPKSVCEGNLTIIGEVRFSELQNDGSIIVAEHNIPAEEFCIERIQTKKSNDLWPVKVFACFEHATKVSGVPVRDIRFTLYPVGFIVSAVFLAATLATSWLLPASHHMLHWRCQTYHVACLMLGDIAMAIIQLGGTSLQGEFCRVLGYYFRVNNPNAASATALLAAISKKVRDDFVATIIIIYTHTCTLYS</sequence>
<dbReference type="InterPro" id="IPR023311">
    <property type="entry name" value="Methusela_ecto_dom_2"/>
</dbReference>
<dbReference type="GO" id="GO:0016020">
    <property type="term" value="C:membrane"/>
    <property type="evidence" value="ECO:0007669"/>
    <property type="project" value="UniProtKB-SubCell"/>
</dbReference>
<evidence type="ECO:0000256" key="4">
    <source>
        <dbReference type="ARBA" id="ARBA00023040"/>
    </source>
</evidence>
<dbReference type="PANTHER" id="PTHR46953">
    <property type="entry name" value="G-PROTEIN COUPLED RECEPTOR MTH-LIKE 1-RELATED"/>
    <property type="match status" value="1"/>
</dbReference>
<evidence type="ECO:0000256" key="1">
    <source>
        <dbReference type="ARBA" id="ARBA00004141"/>
    </source>
</evidence>